<dbReference type="Proteomes" id="UP000236893">
    <property type="component" value="Unassembled WGS sequence"/>
</dbReference>
<dbReference type="OrthoDB" id="9842640at2"/>
<proteinExistence type="predicted"/>
<keyword evidence="2" id="KW-1185">Reference proteome</keyword>
<comment type="caution">
    <text evidence="1">The sequence shown here is derived from an EMBL/GenBank/DDBJ whole genome shotgun (WGS) entry which is preliminary data.</text>
</comment>
<dbReference type="AlphaFoldDB" id="A0A2S4ZXR4"/>
<evidence type="ECO:0000313" key="2">
    <source>
        <dbReference type="Proteomes" id="UP000236893"/>
    </source>
</evidence>
<dbReference type="RefSeq" id="WP_103790232.1">
    <property type="nucleotide sequence ID" value="NZ_PQVF01000013.1"/>
</dbReference>
<dbReference type="EMBL" id="PQVF01000013">
    <property type="protein sequence ID" value="POY35144.1"/>
    <property type="molecule type" value="Genomic_DNA"/>
</dbReference>
<accession>A0A2S4ZXR4</accession>
<evidence type="ECO:0000313" key="1">
    <source>
        <dbReference type="EMBL" id="POY35144.1"/>
    </source>
</evidence>
<sequence length="92" mass="10944">MQEVIENIEIVFKLCRKPDAECIVERENILLFKYDDKKTARFILNERKKDYLIEIACLKTETPFFANEFVPKWQSVIDKDLQIGNVYGNLEQ</sequence>
<name>A0A2S4ZXR4_9SPHI</name>
<organism evidence="1 2">
    <name type="scientific">Solitalea longa</name>
    <dbReference type="NCBI Taxonomy" id="2079460"/>
    <lineage>
        <taxon>Bacteria</taxon>
        <taxon>Pseudomonadati</taxon>
        <taxon>Bacteroidota</taxon>
        <taxon>Sphingobacteriia</taxon>
        <taxon>Sphingobacteriales</taxon>
        <taxon>Sphingobacteriaceae</taxon>
        <taxon>Solitalea</taxon>
    </lineage>
</organism>
<protein>
    <submittedName>
        <fullName evidence="1">Uncharacterized protein</fullName>
    </submittedName>
</protein>
<gene>
    <name evidence="1" type="ORF">C3K47_16305</name>
</gene>
<reference evidence="1 2" key="1">
    <citation type="submission" date="2018-01" db="EMBL/GenBank/DDBJ databases">
        <authorList>
            <person name="Gaut B.S."/>
            <person name="Morton B.R."/>
            <person name="Clegg M.T."/>
            <person name="Duvall M.R."/>
        </authorList>
    </citation>
    <scope>NUCLEOTIDE SEQUENCE [LARGE SCALE GENOMIC DNA]</scope>
    <source>
        <strain evidence="1 2">HR-AV</strain>
    </source>
</reference>